<dbReference type="STRING" id="313628.LNTAR_21840"/>
<organism evidence="1 2">
    <name type="scientific">Lentisphaera araneosa HTCC2155</name>
    <dbReference type="NCBI Taxonomy" id="313628"/>
    <lineage>
        <taxon>Bacteria</taxon>
        <taxon>Pseudomonadati</taxon>
        <taxon>Lentisphaerota</taxon>
        <taxon>Lentisphaeria</taxon>
        <taxon>Lentisphaerales</taxon>
        <taxon>Lentisphaeraceae</taxon>
        <taxon>Lentisphaera</taxon>
    </lineage>
</organism>
<protein>
    <recommendedName>
        <fullName evidence="3">YkgJ family cysteine cluster protein</fullName>
    </recommendedName>
</protein>
<name>A6DU23_9BACT</name>
<accession>A6DU23</accession>
<dbReference type="PANTHER" id="PTHR35866">
    <property type="entry name" value="PUTATIVE-RELATED"/>
    <property type="match status" value="1"/>
</dbReference>
<keyword evidence="2" id="KW-1185">Reference proteome</keyword>
<dbReference type="AlphaFoldDB" id="A6DU23"/>
<dbReference type="RefSeq" id="WP_007281309.1">
    <property type="nucleotide sequence ID" value="NZ_ABCK01000045.1"/>
</dbReference>
<proteinExistence type="predicted"/>
<dbReference type="eggNOG" id="COG0727">
    <property type="taxonomic scope" value="Bacteria"/>
</dbReference>
<dbReference type="EMBL" id="ABCK01000045">
    <property type="protein sequence ID" value="EDM24852.1"/>
    <property type="molecule type" value="Genomic_DNA"/>
</dbReference>
<dbReference type="PANTHER" id="PTHR35866:SF1">
    <property type="entry name" value="YKGJ FAMILY CYSTEINE CLUSTER PROTEIN"/>
    <property type="match status" value="1"/>
</dbReference>
<dbReference type="OrthoDB" id="9810361at2"/>
<evidence type="ECO:0000313" key="2">
    <source>
        <dbReference type="Proteomes" id="UP000004947"/>
    </source>
</evidence>
<dbReference type="InterPro" id="IPR005358">
    <property type="entry name" value="Puta_zinc/iron-chelating_dom"/>
</dbReference>
<comment type="caution">
    <text evidence="1">The sequence shown here is derived from an EMBL/GenBank/DDBJ whole genome shotgun (WGS) entry which is preliminary data.</text>
</comment>
<sequence length="109" mass="12615">MGTWNCQRCGNCCRWPGIVKVNDTEIANIAKYLEMNEDDFLDQYTELRPDRKGLTLISKEDDSCIFLEGKNHCTIQPVKPQQCSDFLVKWFPKPEDNCDAIYTEDENSS</sequence>
<dbReference type="Proteomes" id="UP000004947">
    <property type="component" value="Unassembled WGS sequence"/>
</dbReference>
<dbReference type="Pfam" id="PF03692">
    <property type="entry name" value="CxxCxxCC"/>
    <property type="match status" value="1"/>
</dbReference>
<reference evidence="1 2" key="1">
    <citation type="journal article" date="2010" name="J. Bacteriol.">
        <title>Genome sequence of Lentisphaera araneosa HTCC2155T, the type species of the order Lentisphaerales in the phylum Lentisphaerae.</title>
        <authorList>
            <person name="Thrash J.C."/>
            <person name="Cho J.C."/>
            <person name="Vergin K.L."/>
            <person name="Morris R.M."/>
            <person name="Giovannoni S.J."/>
        </authorList>
    </citation>
    <scope>NUCLEOTIDE SEQUENCE [LARGE SCALE GENOMIC DNA]</scope>
    <source>
        <strain evidence="1 2">HTCC2155</strain>
    </source>
</reference>
<gene>
    <name evidence="1" type="ORF">LNTAR_21840</name>
</gene>
<evidence type="ECO:0000313" key="1">
    <source>
        <dbReference type="EMBL" id="EDM24852.1"/>
    </source>
</evidence>
<evidence type="ECO:0008006" key="3">
    <source>
        <dbReference type="Google" id="ProtNLM"/>
    </source>
</evidence>